<sequence length="120" mass="13778">MNIHTRHVLTDPYTRHEDRELALWHLTCSSWDLITLGASKRKRSFSLHMYKWELRVNEARPRALSHPATAADPSPDYCNETHGAEDLADARSRAFVRLLLCCSHREGRKGQTFPEAHGLS</sequence>
<dbReference type="EMBL" id="CADEAL010004169">
    <property type="protein sequence ID" value="CAB1453446.1"/>
    <property type="molecule type" value="Genomic_DNA"/>
</dbReference>
<evidence type="ECO:0000313" key="2">
    <source>
        <dbReference type="Proteomes" id="UP001153269"/>
    </source>
</evidence>
<dbReference type="Proteomes" id="UP001153269">
    <property type="component" value="Unassembled WGS sequence"/>
</dbReference>
<organism evidence="1 2">
    <name type="scientific">Pleuronectes platessa</name>
    <name type="common">European plaice</name>
    <dbReference type="NCBI Taxonomy" id="8262"/>
    <lineage>
        <taxon>Eukaryota</taxon>
        <taxon>Metazoa</taxon>
        <taxon>Chordata</taxon>
        <taxon>Craniata</taxon>
        <taxon>Vertebrata</taxon>
        <taxon>Euteleostomi</taxon>
        <taxon>Actinopterygii</taxon>
        <taxon>Neopterygii</taxon>
        <taxon>Teleostei</taxon>
        <taxon>Neoteleostei</taxon>
        <taxon>Acanthomorphata</taxon>
        <taxon>Carangaria</taxon>
        <taxon>Pleuronectiformes</taxon>
        <taxon>Pleuronectoidei</taxon>
        <taxon>Pleuronectidae</taxon>
        <taxon>Pleuronectes</taxon>
    </lineage>
</organism>
<comment type="caution">
    <text evidence="1">The sequence shown here is derived from an EMBL/GenBank/DDBJ whole genome shotgun (WGS) entry which is preliminary data.</text>
</comment>
<accession>A0A9N7VSE0</accession>
<evidence type="ECO:0000313" key="1">
    <source>
        <dbReference type="EMBL" id="CAB1453446.1"/>
    </source>
</evidence>
<keyword evidence="2" id="KW-1185">Reference proteome</keyword>
<dbReference type="AlphaFoldDB" id="A0A9N7VSE0"/>
<reference evidence="1" key="1">
    <citation type="submission" date="2020-03" db="EMBL/GenBank/DDBJ databases">
        <authorList>
            <person name="Weist P."/>
        </authorList>
    </citation>
    <scope>NUCLEOTIDE SEQUENCE</scope>
</reference>
<name>A0A9N7VSE0_PLEPL</name>
<gene>
    <name evidence="1" type="ORF">PLEPLA_LOCUS41199</name>
</gene>
<proteinExistence type="predicted"/>
<protein>
    <submittedName>
        <fullName evidence="1">Uncharacterized protein</fullName>
    </submittedName>
</protein>